<proteinExistence type="predicted"/>
<sequence length="174" mass="19183">MPDHEDTDLSHTHSVTDGTATRLREVVRDETVRPVGQIELREERLIVEKRREVAGSVTFTRELRRETVKVPVELVSEVVVIEHHGGTGAPGVIVDGVELAPGARREITLYREEATVDKQVVVAEQVNIGKRTVTEKRVFDAVLGREELVVTEDGAVQRLDGDPTPGIAGLDRPV</sequence>
<dbReference type="PANTHER" id="PTHR38463:SF1">
    <property type="entry name" value="STRESS RESPONSE PROTEIN YSNF"/>
    <property type="match status" value="1"/>
</dbReference>
<dbReference type="AlphaFoldDB" id="A0A221ST64"/>
<dbReference type="InterPro" id="IPR019060">
    <property type="entry name" value="DUF2382"/>
</dbReference>
<keyword evidence="3" id="KW-1185">Reference proteome</keyword>
<name>A0A221ST64_9DEIO</name>
<protein>
    <recommendedName>
        <fullName evidence="1">DUF2382 domain-containing protein</fullName>
    </recommendedName>
</protein>
<gene>
    <name evidence="2" type="ORF">DFI_01340</name>
</gene>
<feature type="domain" description="DUF2382" evidence="1">
    <location>
        <begin position="38"/>
        <end position="150"/>
    </location>
</feature>
<dbReference type="RefSeq" id="WP_051308010.1">
    <property type="nucleotide sequence ID" value="NZ_BNAK01000007.1"/>
</dbReference>
<evidence type="ECO:0000313" key="2">
    <source>
        <dbReference type="EMBL" id="ASN79827.1"/>
    </source>
</evidence>
<evidence type="ECO:0000259" key="1">
    <source>
        <dbReference type="Pfam" id="PF09557"/>
    </source>
</evidence>
<dbReference type="PANTHER" id="PTHR38463">
    <property type="entry name" value="STRESS RESPONSE PROTEIN YSNF"/>
    <property type="match status" value="1"/>
</dbReference>
<accession>A0A221ST64</accession>
<reference evidence="2 3" key="1">
    <citation type="submission" date="2017-05" db="EMBL/GenBank/DDBJ databases">
        <title>The complete genome sequence of Deinococcus ficus isolated from the rhizosphere of the Ficus religiosa L. in Taiwan.</title>
        <authorList>
            <person name="Wu K.-M."/>
            <person name="Liao T.-L."/>
            <person name="Liu Y.-M."/>
            <person name="Young C.-C."/>
            <person name="Tsai S.-F."/>
        </authorList>
    </citation>
    <scope>NUCLEOTIDE SEQUENCE [LARGE SCALE GENOMIC DNA]</scope>
    <source>
        <strain evidence="2 3">CC-FR2-10</strain>
    </source>
</reference>
<dbReference type="STRING" id="317577.GCA_000419625_00880"/>
<organism evidence="2 3">
    <name type="scientific">Deinococcus ficus</name>
    <dbReference type="NCBI Taxonomy" id="317577"/>
    <lineage>
        <taxon>Bacteria</taxon>
        <taxon>Thermotogati</taxon>
        <taxon>Deinococcota</taxon>
        <taxon>Deinococci</taxon>
        <taxon>Deinococcales</taxon>
        <taxon>Deinococcaceae</taxon>
        <taxon>Deinococcus</taxon>
    </lineage>
</organism>
<dbReference type="Proteomes" id="UP000259030">
    <property type="component" value="Chromosome"/>
</dbReference>
<dbReference type="EMBL" id="CP021081">
    <property type="protein sequence ID" value="ASN79827.1"/>
    <property type="molecule type" value="Genomic_DNA"/>
</dbReference>
<dbReference type="InterPro" id="IPR052967">
    <property type="entry name" value="Stress_Response_Assoc"/>
</dbReference>
<evidence type="ECO:0000313" key="3">
    <source>
        <dbReference type="Proteomes" id="UP000259030"/>
    </source>
</evidence>
<dbReference type="Pfam" id="PF09557">
    <property type="entry name" value="DUF2382"/>
    <property type="match status" value="1"/>
</dbReference>
<dbReference type="KEGG" id="dfc:DFI_01340"/>